<dbReference type="EMBL" id="KE361634">
    <property type="protein sequence ID" value="EPQ28698.1"/>
    <property type="molecule type" value="Genomic_DNA"/>
</dbReference>
<dbReference type="GeneID" id="19318108"/>
<protein>
    <recommendedName>
        <fullName evidence="6">DNA damage-binding protein 1</fullName>
    </recommendedName>
</protein>
<dbReference type="eggNOG" id="KOG1897">
    <property type="taxonomic scope" value="Eukaryota"/>
</dbReference>
<dbReference type="KEGG" id="pfp:PFL1_04001"/>
<feature type="compositionally biased region" description="Polar residues" evidence="1">
    <location>
        <begin position="480"/>
        <end position="504"/>
    </location>
</feature>
<dbReference type="RefSeq" id="XP_007879715.1">
    <property type="nucleotide sequence ID" value="XM_007881524.1"/>
</dbReference>
<dbReference type="PANTHER" id="PTHR10644">
    <property type="entry name" value="DNA REPAIR/RNA PROCESSING CPSF FAMILY"/>
    <property type="match status" value="1"/>
</dbReference>
<reference evidence="4 5" key="1">
    <citation type="journal article" date="2013" name="Plant Cell">
        <title>The transition from a phytopathogenic smut ancestor to an anamorphic biocontrol agent deciphered by comparative whole-genome analysis.</title>
        <authorList>
            <person name="Lefebvre F."/>
            <person name="Joly D.L."/>
            <person name="Labbe C."/>
            <person name="Teichmann B."/>
            <person name="Linning R."/>
            <person name="Belzile F."/>
            <person name="Bakkeren G."/>
            <person name="Belanger R.R."/>
        </authorList>
    </citation>
    <scope>NUCLEOTIDE SEQUENCE [LARGE SCALE GENOMIC DNA]</scope>
    <source>
        <strain evidence="4 5">PF-1</strain>
    </source>
</reference>
<dbReference type="InterPro" id="IPR050358">
    <property type="entry name" value="RSE1/DDB1/CFT1"/>
</dbReference>
<proteinExistence type="predicted"/>
<evidence type="ECO:0000259" key="3">
    <source>
        <dbReference type="Pfam" id="PF23726"/>
    </source>
</evidence>
<dbReference type="GO" id="GO:0005634">
    <property type="term" value="C:nucleus"/>
    <property type="evidence" value="ECO:0007669"/>
    <property type="project" value="InterPro"/>
</dbReference>
<dbReference type="Pfam" id="PF03178">
    <property type="entry name" value="CPSF_A"/>
    <property type="match status" value="2"/>
</dbReference>
<dbReference type="OrthoDB" id="433457at2759"/>
<feature type="region of interest" description="Disordered" evidence="1">
    <location>
        <begin position="677"/>
        <end position="729"/>
    </location>
</feature>
<sequence>MLYLSHAHKASATLQSLVLPDFLPSGPSLAVVHHSSIVFLALPRQDKPAPALAPAPAATQPLQQVASVELNARILAVKSIAAPAPASSPSGTQTQAQPGSAPRPRAASRLLVLTDHHNPRFVVLAHSARPDLGDNAILTESTLVLDEPARPPAELGLDLLVEPASLHAPGARFAATHTHSGLLRILPIATGGSDKKTSARRRSSALPLQHGIETDADTAAVTAIGPANDIGRPDTARAFGVRLPHPTLISSTFLHPRAATDPATLALLSLSSVPSRNPGLGQQCLPVLSFHAVDQGLQELKPLPWGPPRRAPSAIDHKADAPPRRSSMPGSYAADEEDDGDPDYVEGAESSRRAAAGRAKSAKRPQPESKGKGRGPSAMGAHLDAAALQKREEQWAKDPLTRAHVPLPYTDALGAHLIHALPASAGGGVIVFSETSILVVPPPSSGSTSADIDAHDGSAAASVQAPSDSGSAAGKRRKGSNATESAHSRRTSAAGSTDAPSSSGGVPAATPDALSTSPTVPSSRSNENGKRRRSSAMAPASSPPTSPTATRSSAGRKSVHLLRTSLPFPVQVSAATTVVEADGSSVVVADDGAPGSAAYLHVLFACSSGSLKLLKIKLAKAASQASGQWRPVGLSVHHLGSTPQATGPNALTYLGEGFVHISSTTGDAVLYRIDHEPSEGAAPSARPGRADDDGGDVEMITPPTSPTHARSRMPPPSMTPSSLSDAGSLPSAGRLVEVRRWDNLGPIVDFTVDDGSGQDPAGASSAQARIITCSGSGPTSSLRVVKTGVAMDEVAELDGLAGASRVWTLHAGRRAARTTTMLAVAHAAGVRFLEFQADGSTADITAAVIGASGASTTSSSVSDVLAISSLDARSAAGDAGDQAAATTTRFVVVDRAGIRLYALQNGQVAKVSEWLPTTDGSATAITNAAVNEQGQVLVGLKDHSLVYVEAGGDDHGIREVSRTALQNEVACMDISPLQPSRPAAHCAIAMWGSMSAQILSLPALKPVGQSAFASERLPSLPRSIVIHRFGDVAEDTQGTPSSPAGPAYLLIGLGDGTLLTYRLGLPDADSYSDTVGVYDQKAVSLGTRALRLDKVQTSEGLLAVSVAGERPTIVFADARRFSFSAIKYRAVRSTATLYGGAGQPALGAFAVAEGVRVATVGALQKLDIRTVPLGCHQPLAIAPHPAAKAFGLVTWTFVPQASAAAAAIGSQARGAVRLLDQSDLATLDEVQLEAFERPNCVDVVALKGRRTYLVVGTGYVRPDASETTKGRLIGYEIVEGGGSGSSRERPTKSRRALRLAFEEEVGGNVYAVVGIQGRIAAAINSRVAVYEANGAAADPSGKGKARSQGGGTGGGLDALVQTGEWGSAFVACTLSTAEDNRLLVGDALRSMNILEVDTERGTVSEVARDCDPFWTTATEVVDRASQTFIGADVGFNLYTTQRVQLGDDERRRIKKKRDAELESGQRNKSRWNERSLADGFAHVMQRQAAWHYGDMINRFRKGALTSPSGNTASIVTPRLVFATAAGAIGVISQLDEHVGPVLSQLERNIISVVEASPSFSPAASGGVAASSARHLGIVGSIPFSEYRTLRTDHRVQPPAGIVDGDVLRLFTDGRLDDGAKKAVLDGPAGEAGRIDKRNEVQRWCEELALLG</sequence>
<name>A0A061H7S9_9BASI</name>
<accession>A0A061H7S9</accession>
<feature type="compositionally biased region" description="Acidic residues" evidence="1">
    <location>
        <begin position="334"/>
        <end position="346"/>
    </location>
</feature>
<feature type="region of interest" description="Disordered" evidence="1">
    <location>
        <begin position="83"/>
        <end position="105"/>
    </location>
</feature>
<feature type="domain" description="RSE1/DDB1/CPSF1 C-terminal" evidence="2">
    <location>
        <begin position="1214"/>
        <end position="1332"/>
    </location>
</feature>
<organism evidence="4 5">
    <name type="scientific">Pseudozyma flocculosa PF-1</name>
    <dbReference type="NCBI Taxonomy" id="1277687"/>
    <lineage>
        <taxon>Eukaryota</taxon>
        <taxon>Fungi</taxon>
        <taxon>Dikarya</taxon>
        <taxon>Basidiomycota</taxon>
        <taxon>Ustilaginomycotina</taxon>
        <taxon>Ustilaginomycetes</taxon>
        <taxon>Ustilaginales</taxon>
        <taxon>Ustilaginaceae</taxon>
        <taxon>Pseudozyma</taxon>
    </lineage>
</organism>
<dbReference type="Gene3D" id="2.130.10.10">
    <property type="entry name" value="YVTN repeat-like/Quinoprotein amine dehydrogenase"/>
    <property type="match status" value="4"/>
</dbReference>
<dbReference type="Pfam" id="PF23726">
    <property type="entry name" value="Beta-prop_RSE1_2nd"/>
    <property type="match status" value="1"/>
</dbReference>
<feature type="region of interest" description="Disordered" evidence="1">
    <location>
        <begin position="442"/>
        <end position="557"/>
    </location>
</feature>
<feature type="domain" description="RSE1/DDB1/CPSF1 C-terminal" evidence="2">
    <location>
        <begin position="1359"/>
        <end position="1611"/>
    </location>
</feature>
<evidence type="ECO:0000256" key="1">
    <source>
        <dbReference type="SAM" id="MobiDB-lite"/>
    </source>
</evidence>
<dbReference type="InterPro" id="IPR058543">
    <property type="entry name" value="Beta-prop_RSE1/DDB1/CPSF1_2nd"/>
</dbReference>
<evidence type="ECO:0000313" key="5">
    <source>
        <dbReference type="Proteomes" id="UP000053664"/>
    </source>
</evidence>
<feature type="domain" description="RSE1/DDB1/CPSF1 second beta-propeller" evidence="3">
    <location>
        <begin position="887"/>
        <end position="1137"/>
    </location>
</feature>
<feature type="compositionally biased region" description="Polar residues" evidence="1">
    <location>
        <begin position="513"/>
        <end position="526"/>
    </location>
</feature>
<dbReference type="Proteomes" id="UP000053664">
    <property type="component" value="Unassembled WGS sequence"/>
</dbReference>
<dbReference type="InterPro" id="IPR015943">
    <property type="entry name" value="WD40/YVTN_repeat-like_dom_sf"/>
</dbReference>
<dbReference type="HOGENOM" id="CLU_246458_0_0_1"/>
<evidence type="ECO:0000259" key="2">
    <source>
        <dbReference type="Pfam" id="PF03178"/>
    </source>
</evidence>
<dbReference type="GO" id="GO:0003676">
    <property type="term" value="F:nucleic acid binding"/>
    <property type="evidence" value="ECO:0007669"/>
    <property type="project" value="InterPro"/>
</dbReference>
<evidence type="ECO:0008006" key="6">
    <source>
        <dbReference type="Google" id="ProtNLM"/>
    </source>
</evidence>
<dbReference type="InterPro" id="IPR004871">
    <property type="entry name" value="RSE1/DDB1/CPSF1_C"/>
</dbReference>
<feature type="region of interest" description="Disordered" evidence="1">
    <location>
        <begin position="301"/>
        <end position="381"/>
    </location>
</feature>
<gene>
    <name evidence="4" type="ORF">PFL1_04001</name>
</gene>
<evidence type="ECO:0000313" key="4">
    <source>
        <dbReference type="EMBL" id="EPQ28698.1"/>
    </source>
</evidence>